<dbReference type="OrthoDB" id="3732939at2"/>
<sequence length="149" mass="16170">MTDRPAERPWQRTMLRWGLAWALLYSIPAAVAGLLVAGGDGLRGWATALLVVGAYFVASVLGDSRALRTPGTRALGPLLAGFVARAAAVILVMHGLEAAGWFAERDRMDWFAWTTVTLVCGWSFGIIWAQRRTRSYIYDGNDAEGVAGE</sequence>
<keyword evidence="1" id="KW-0472">Membrane</keyword>
<dbReference type="EMBL" id="UNQJ01000001">
    <property type="protein sequence ID" value="SYZ32382.1"/>
    <property type="molecule type" value="Genomic_DNA"/>
</dbReference>
<evidence type="ECO:0000313" key="2">
    <source>
        <dbReference type="EMBL" id="RLP12163.1"/>
    </source>
</evidence>
<gene>
    <name evidence="2" type="ORF">D7U36_02550</name>
    <name evidence="3" type="ORF">PROPAUS_0259</name>
</gene>
<dbReference type="EMBL" id="RCIW01000003">
    <property type="protein sequence ID" value="RLP12163.1"/>
    <property type="molecule type" value="Genomic_DNA"/>
</dbReference>
<feature type="transmembrane region" description="Helical" evidence="1">
    <location>
        <begin position="110"/>
        <end position="129"/>
    </location>
</feature>
<reference evidence="2 5" key="3">
    <citation type="submission" date="2018-10" db="EMBL/GenBank/DDBJ databases">
        <title>Propionibacterium australiense Genome Sequencing and Assembly.</title>
        <authorList>
            <person name="Bernier A.-M."/>
            <person name="Bernard K."/>
        </authorList>
    </citation>
    <scope>NUCLEOTIDE SEQUENCE [LARGE SCALE GENOMIC DNA]</scope>
    <source>
        <strain evidence="2 5">NML98A078</strain>
    </source>
</reference>
<proteinExistence type="predicted"/>
<organism evidence="3 4">
    <name type="scientific">Propionibacterium australiense</name>
    <dbReference type="NCBI Taxonomy" id="119981"/>
    <lineage>
        <taxon>Bacteria</taxon>
        <taxon>Bacillati</taxon>
        <taxon>Actinomycetota</taxon>
        <taxon>Actinomycetes</taxon>
        <taxon>Propionibacteriales</taxon>
        <taxon>Propionibacteriaceae</taxon>
        <taxon>Propionibacterium</taxon>
    </lineage>
</organism>
<evidence type="ECO:0000256" key="1">
    <source>
        <dbReference type="SAM" id="Phobius"/>
    </source>
</evidence>
<evidence type="ECO:0000313" key="5">
    <source>
        <dbReference type="Proteomes" id="UP000279336"/>
    </source>
</evidence>
<dbReference type="RefSeq" id="WP_119160739.1">
    <property type="nucleotide sequence ID" value="NZ_LR134442.1"/>
</dbReference>
<dbReference type="Proteomes" id="UP000263928">
    <property type="component" value="Unassembled WGS sequence"/>
</dbReference>
<keyword evidence="1" id="KW-0812">Transmembrane</keyword>
<dbReference type="AlphaFoldDB" id="A0A383S4A1"/>
<evidence type="ECO:0000313" key="3">
    <source>
        <dbReference type="EMBL" id="SYZ32382.1"/>
    </source>
</evidence>
<feature type="transmembrane region" description="Helical" evidence="1">
    <location>
        <begin position="20"/>
        <end position="38"/>
    </location>
</feature>
<feature type="transmembrane region" description="Helical" evidence="1">
    <location>
        <begin position="44"/>
        <end position="62"/>
    </location>
</feature>
<keyword evidence="1" id="KW-1133">Transmembrane helix</keyword>
<name>A0A383S4A1_9ACTN</name>
<evidence type="ECO:0000313" key="4">
    <source>
        <dbReference type="Proteomes" id="UP000263928"/>
    </source>
</evidence>
<reference evidence="3" key="2">
    <citation type="submission" date="2018-08" db="EMBL/GenBank/DDBJ databases">
        <authorList>
            <person name="Ferrada E.E."/>
            <person name="Latorre B.A."/>
        </authorList>
    </citation>
    <scope>NUCLEOTIDE SEQUENCE [LARGE SCALE GENOMIC DNA]</scope>
    <source>
        <strain evidence="3">Propionibacterium_australiense1</strain>
    </source>
</reference>
<feature type="transmembrane region" description="Helical" evidence="1">
    <location>
        <begin position="74"/>
        <end position="95"/>
    </location>
</feature>
<protein>
    <recommendedName>
        <fullName evidence="6">ATP synthase protein I</fullName>
    </recommendedName>
</protein>
<keyword evidence="4" id="KW-1185">Reference proteome</keyword>
<dbReference type="Proteomes" id="UP000279336">
    <property type="component" value="Unassembled WGS sequence"/>
</dbReference>
<evidence type="ECO:0008006" key="6">
    <source>
        <dbReference type="Google" id="ProtNLM"/>
    </source>
</evidence>
<accession>A0A383S4A1</accession>
<reference evidence="4" key="1">
    <citation type="submission" date="2018-08" db="EMBL/GenBank/DDBJ databases">
        <authorList>
            <person name="Hornung B."/>
        </authorList>
    </citation>
    <scope>NUCLEOTIDE SEQUENCE [LARGE SCALE GENOMIC DNA]</scope>
</reference>